<dbReference type="InterPro" id="IPR002528">
    <property type="entry name" value="MATE_fam"/>
</dbReference>
<dbReference type="NCBIfam" id="TIGR00797">
    <property type="entry name" value="matE"/>
    <property type="match status" value="1"/>
</dbReference>
<keyword evidence="8 10" id="KW-0472">Membrane</keyword>
<dbReference type="PANTHER" id="PTHR43823">
    <property type="entry name" value="SPORULATION PROTEIN YKVU"/>
    <property type="match status" value="1"/>
</dbReference>
<evidence type="ECO:0000256" key="6">
    <source>
        <dbReference type="ARBA" id="ARBA00022692"/>
    </source>
</evidence>
<feature type="transmembrane region" description="Helical" evidence="10">
    <location>
        <begin position="221"/>
        <end position="241"/>
    </location>
</feature>
<keyword evidence="5" id="KW-1003">Cell membrane</keyword>
<feature type="transmembrane region" description="Helical" evidence="10">
    <location>
        <begin position="345"/>
        <end position="365"/>
    </location>
</feature>
<gene>
    <name evidence="11" type="ORF">Q4Q40_06350</name>
</gene>
<keyword evidence="4" id="KW-0813">Transport</keyword>
<feature type="transmembrane region" description="Helical" evidence="10">
    <location>
        <begin position="164"/>
        <end position="184"/>
    </location>
</feature>
<accession>A0ABT8WKX6</accession>
<protein>
    <recommendedName>
        <fullName evidence="3">Multidrug export protein MepA</fullName>
    </recommendedName>
</protein>
<keyword evidence="7 10" id="KW-1133">Transmembrane helix</keyword>
<evidence type="ECO:0000313" key="11">
    <source>
        <dbReference type="EMBL" id="MDO5973800.1"/>
    </source>
</evidence>
<evidence type="ECO:0000256" key="3">
    <source>
        <dbReference type="ARBA" id="ARBA00022106"/>
    </source>
</evidence>
<name>A0ABT8WKX6_9FLAO</name>
<feature type="transmembrane region" description="Helical" evidence="10">
    <location>
        <begin position="299"/>
        <end position="324"/>
    </location>
</feature>
<comment type="similarity">
    <text evidence="2">Belongs to the multi antimicrobial extrusion (MATE) (TC 2.A.66.1) family. MepA subfamily.</text>
</comment>
<evidence type="ECO:0000256" key="2">
    <source>
        <dbReference type="ARBA" id="ARBA00008417"/>
    </source>
</evidence>
<dbReference type="InterPro" id="IPR045070">
    <property type="entry name" value="MATE_MepA-like"/>
</dbReference>
<dbReference type="Pfam" id="PF01554">
    <property type="entry name" value="MatE"/>
    <property type="match status" value="2"/>
</dbReference>
<feature type="transmembrane region" description="Helical" evidence="10">
    <location>
        <begin position="122"/>
        <end position="144"/>
    </location>
</feature>
<keyword evidence="6 10" id="KW-0812">Transmembrane</keyword>
<keyword evidence="12" id="KW-1185">Reference proteome</keyword>
<keyword evidence="9" id="KW-0046">Antibiotic resistance</keyword>
<feature type="transmembrane region" description="Helical" evidence="10">
    <location>
        <begin position="415"/>
        <end position="435"/>
    </location>
</feature>
<evidence type="ECO:0000256" key="1">
    <source>
        <dbReference type="ARBA" id="ARBA00004651"/>
    </source>
</evidence>
<evidence type="ECO:0000256" key="8">
    <source>
        <dbReference type="ARBA" id="ARBA00023136"/>
    </source>
</evidence>
<proteinExistence type="inferred from homology"/>
<feature type="transmembrane region" description="Helical" evidence="10">
    <location>
        <begin position="261"/>
        <end position="279"/>
    </location>
</feature>
<feature type="transmembrane region" description="Helical" evidence="10">
    <location>
        <begin position="196"/>
        <end position="215"/>
    </location>
</feature>
<feature type="transmembrane region" description="Helical" evidence="10">
    <location>
        <begin position="385"/>
        <end position="403"/>
    </location>
</feature>
<reference evidence="11" key="1">
    <citation type="submission" date="2023-07" db="EMBL/GenBank/DDBJ databases">
        <title>Two novel species in the genus Flavivirga.</title>
        <authorList>
            <person name="Kwon K."/>
        </authorList>
    </citation>
    <scope>NUCLEOTIDE SEQUENCE</scope>
    <source>
        <strain evidence="11">KACC 14158</strain>
    </source>
</reference>
<comment type="subcellular location">
    <subcellularLocation>
        <location evidence="1">Cell membrane</location>
        <topology evidence="1">Multi-pass membrane protein</topology>
    </subcellularLocation>
</comment>
<dbReference type="InterPro" id="IPR048279">
    <property type="entry name" value="MdtK-like"/>
</dbReference>
<evidence type="ECO:0000256" key="5">
    <source>
        <dbReference type="ARBA" id="ARBA00022475"/>
    </source>
</evidence>
<dbReference type="Proteomes" id="UP001176806">
    <property type="component" value="Unassembled WGS sequence"/>
</dbReference>
<sequence>MNNLVHKSRSIFLFLKSKKEAASLQISTNTEGYSLKDDSVLKLLFAFVGPAVLGLLINALYNLVDRIFVGQFVGANGLSAVTMVFPVTLFQFGFILLFGSGSGILIAKYLGEERTGKAEDALGNAIAGLLITIVIFTTMGLFFYKPLLVAFGAQGTLLNLSVEYLVIIIMGFPLSFFLALEFTCRAEGNPRFPAKLILLSSIINVCLDYVFMKIFNMGISGAALATIIAQSVNAILLIRYYLSGKSLVKIVWKKIKLKKHIILPILSVGFAPFIMDIAISLQNVFANSLLLQSGGTDGVAAMGIIFGINVFFMMTALGTGDGIQPVISYNFGAKRYDRAVKTLKYALKMVFLIALSGVAILELFPTSMIRVFIDDNENITTITKIAIQIFAISIPFYMVQIVMTRYFQALQKNKIATFLALLRPVLFAPIALILTKIYGLIGIWIAFVISDGLAALISFLLVKKYSIKKLITRNTINSNKQLHI</sequence>
<evidence type="ECO:0000256" key="7">
    <source>
        <dbReference type="ARBA" id="ARBA00022989"/>
    </source>
</evidence>
<organism evidence="11 12">
    <name type="scientific">Flavivirga jejuensis</name>
    <dbReference type="NCBI Taxonomy" id="870487"/>
    <lineage>
        <taxon>Bacteria</taxon>
        <taxon>Pseudomonadati</taxon>
        <taxon>Bacteroidota</taxon>
        <taxon>Flavobacteriia</taxon>
        <taxon>Flavobacteriales</taxon>
        <taxon>Flavobacteriaceae</taxon>
        <taxon>Flavivirga</taxon>
    </lineage>
</organism>
<dbReference type="CDD" id="cd13143">
    <property type="entry name" value="MATE_MepA_like"/>
    <property type="match status" value="1"/>
</dbReference>
<dbReference type="EMBL" id="JAUOEL010000002">
    <property type="protein sequence ID" value="MDO5973800.1"/>
    <property type="molecule type" value="Genomic_DNA"/>
</dbReference>
<evidence type="ECO:0000256" key="9">
    <source>
        <dbReference type="ARBA" id="ARBA00023251"/>
    </source>
</evidence>
<evidence type="ECO:0000313" key="12">
    <source>
        <dbReference type="Proteomes" id="UP001176806"/>
    </source>
</evidence>
<feature type="transmembrane region" description="Helical" evidence="10">
    <location>
        <begin position="84"/>
        <end position="110"/>
    </location>
</feature>
<dbReference type="RefSeq" id="WP_303300946.1">
    <property type="nucleotide sequence ID" value="NZ_BAABDA010000051.1"/>
</dbReference>
<evidence type="ECO:0000256" key="10">
    <source>
        <dbReference type="SAM" id="Phobius"/>
    </source>
</evidence>
<feature type="transmembrane region" description="Helical" evidence="10">
    <location>
        <begin position="441"/>
        <end position="462"/>
    </location>
</feature>
<evidence type="ECO:0000256" key="4">
    <source>
        <dbReference type="ARBA" id="ARBA00022448"/>
    </source>
</evidence>
<comment type="caution">
    <text evidence="11">The sequence shown here is derived from an EMBL/GenBank/DDBJ whole genome shotgun (WGS) entry which is preliminary data.</text>
</comment>
<dbReference type="PIRSF" id="PIRSF006603">
    <property type="entry name" value="DinF"/>
    <property type="match status" value="1"/>
</dbReference>
<feature type="transmembrane region" description="Helical" evidence="10">
    <location>
        <begin position="43"/>
        <end position="64"/>
    </location>
</feature>
<dbReference type="InterPro" id="IPR051327">
    <property type="entry name" value="MATE_MepA_subfamily"/>
</dbReference>
<dbReference type="PANTHER" id="PTHR43823:SF3">
    <property type="entry name" value="MULTIDRUG EXPORT PROTEIN MEPA"/>
    <property type="match status" value="1"/>
</dbReference>